<organism evidence="3 4">
    <name type="scientific">Leptospira kemamanensis</name>
    <dbReference type="NCBI Taxonomy" id="2484942"/>
    <lineage>
        <taxon>Bacteria</taxon>
        <taxon>Pseudomonadati</taxon>
        <taxon>Spirochaetota</taxon>
        <taxon>Spirochaetia</taxon>
        <taxon>Leptospirales</taxon>
        <taxon>Leptospiraceae</taxon>
        <taxon>Leptospira</taxon>
    </lineage>
</organism>
<accession>A0A4R9JVU5</accession>
<comment type="caution">
    <text evidence="3">The sequence shown here is derived from an EMBL/GenBank/DDBJ whole genome shotgun (WGS) entry which is preliminary data.</text>
</comment>
<dbReference type="InterPro" id="IPR011043">
    <property type="entry name" value="Gal_Oxase/kelch_b-propeller"/>
</dbReference>
<keyword evidence="4" id="KW-1185">Reference proteome</keyword>
<dbReference type="InterPro" id="IPR006652">
    <property type="entry name" value="Kelch_1"/>
</dbReference>
<proteinExistence type="predicted"/>
<dbReference type="PANTHER" id="PTHR45632">
    <property type="entry name" value="LD33804P"/>
    <property type="match status" value="1"/>
</dbReference>
<keyword evidence="2" id="KW-0677">Repeat</keyword>
<sequence length="504" mass="56219">MRFGFKFLFFFLVIHCNVNAPKENIFDPKSLLGGSAAVLFGIGFGTDLKITTRYLESDYPTFVKTEYLDLNLSEPVSIYFSKSDFQISDPYKSDLIVRDVYSLSDTKLRVLFSVSSRSEWRDPVSILITRPKDLKGYDFYGKEFTFRFPYPRFFGSISEAKGYITTEKLLDGRILLVGGVNPSGSTLSTVEIWNPETGLTELLPPLNQNLMGLSICRLNSGKVVVSGGKSKLGNPTADSDLSDRIYMIDTTNRTVDELPFVMQKRRIGHTMVCLNNGDVLVSGGQFKVGNEPDAIANDHEYISLSEFTSSIIGAASDFSIGIHFHRAEYDEANTRVLYFGGRDRLDQFALFSNRVYSIDTSSFTLKTLSGSFPAGRSNVTYVKMPNSDYVIFGGNIREATGSKSIESWNERNAATYSLGFASRFKNGSGISKFSDEQVFFTGGVDTYYKSGILELYDHFERKNFIVDTMMLPRSDHSAILTSKGIAIFGDSALTDARVEIYGKD</sequence>
<dbReference type="SMART" id="SM00612">
    <property type="entry name" value="Kelch"/>
    <property type="match status" value="2"/>
</dbReference>
<dbReference type="OrthoDB" id="344619at2"/>
<evidence type="ECO:0000313" key="3">
    <source>
        <dbReference type="EMBL" id="TGL55647.1"/>
    </source>
</evidence>
<dbReference type="PANTHER" id="PTHR45632:SF3">
    <property type="entry name" value="KELCH-LIKE PROTEIN 32"/>
    <property type="match status" value="1"/>
</dbReference>
<reference evidence="3" key="1">
    <citation type="journal article" date="2019" name="PLoS Negl. Trop. Dis.">
        <title>Revisiting the worldwide diversity of Leptospira species in the environment.</title>
        <authorList>
            <person name="Vincent A.T."/>
            <person name="Schiettekatte O."/>
            <person name="Bourhy P."/>
            <person name="Veyrier F.J."/>
            <person name="Picardeau M."/>
        </authorList>
    </citation>
    <scope>NUCLEOTIDE SEQUENCE [LARGE SCALE GENOMIC DNA]</scope>
    <source>
        <strain evidence="3">201702454</strain>
    </source>
</reference>
<name>A0A4R9JVU5_9LEPT</name>
<gene>
    <name evidence="3" type="ORF">EHQ59_04355</name>
</gene>
<keyword evidence="1" id="KW-0880">Kelch repeat</keyword>
<dbReference type="Proteomes" id="UP000297609">
    <property type="component" value="Unassembled WGS sequence"/>
</dbReference>
<evidence type="ECO:0000256" key="1">
    <source>
        <dbReference type="ARBA" id="ARBA00022441"/>
    </source>
</evidence>
<evidence type="ECO:0000313" key="4">
    <source>
        <dbReference type="Proteomes" id="UP000297609"/>
    </source>
</evidence>
<dbReference type="EMBL" id="RQGG01000010">
    <property type="protein sequence ID" value="TGL55647.1"/>
    <property type="molecule type" value="Genomic_DNA"/>
</dbReference>
<dbReference type="AlphaFoldDB" id="A0A4R9JVU5"/>
<protein>
    <submittedName>
        <fullName evidence="3">Kelch-like protein</fullName>
    </submittedName>
</protein>
<dbReference type="Pfam" id="PF01344">
    <property type="entry name" value="Kelch_1"/>
    <property type="match status" value="1"/>
</dbReference>
<dbReference type="SUPFAM" id="SSF50965">
    <property type="entry name" value="Galactose oxidase, central domain"/>
    <property type="match status" value="1"/>
</dbReference>
<evidence type="ECO:0000256" key="2">
    <source>
        <dbReference type="ARBA" id="ARBA00022737"/>
    </source>
</evidence>
<dbReference type="Gene3D" id="2.120.10.80">
    <property type="entry name" value="Kelch-type beta propeller"/>
    <property type="match status" value="2"/>
</dbReference>
<dbReference type="InterPro" id="IPR015915">
    <property type="entry name" value="Kelch-typ_b-propeller"/>
</dbReference>